<evidence type="ECO:0000313" key="10">
    <source>
        <dbReference type="EnsemblPlants" id="cds.evm.model.02.456"/>
    </source>
</evidence>
<comment type="subcellular location">
    <subcellularLocation>
        <location evidence="1 9">Endoplasmic reticulum membrane</location>
        <topology evidence="1 9">Multi-pass membrane protein</topology>
    </subcellularLocation>
</comment>
<dbReference type="EMBL" id="UZAU01000109">
    <property type="status" value="NOT_ANNOTATED_CDS"/>
    <property type="molecule type" value="Genomic_DNA"/>
</dbReference>
<reference evidence="10" key="1">
    <citation type="submission" date="2018-11" db="EMBL/GenBank/DDBJ databases">
        <authorList>
            <person name="Grassa J C."/>
        </authorList>
    </citation>
    <scope>NUCLEOTIDE SEQUENCE [LARGE SCALE GENOMIC DNA]</scope>
</reference>
<comment type="function">
    <text evidence="8 9">Component of the signal peptidase complex (SPC) which catalyzes the cleavage of N-terminal signal sequences from nascent proteins as they are translocated into the lumen of the endoplasmic reticulum. Enhances the enzymatic activity of SPC and facilitates the interactions between different components of the translocation site.</text>
</comment>
<evidence type="ECO:0000256" key="9">
    <source>
        <dbReference type="RuleBase" id="RU368033"/>
    </source>
</evidence>
<dbReference type="PANTHER" id="PTHR13085">
    <property type="entry name" value="MICROSOMAL SIGNAL PEPTIDASE 25 KDA SUBUNIT"/>
    <property type="match status" value="1"/>
</dbReference>
<dbReference type="PANTHER" id="PTHR13085:SF0">
    <property type="entry name" value="SIGNAL PEPTIDASE COMPLEX SUBUNIT 2"/>
    <property type="match status" value="1"/>
</dbReference>
<dbReference type="GO" id="GO:0005787">
    <property type="term" value="C:signal peptidase complex"/>
    <property type="evidence" value="ECO:0007669"/>
    <property type="project" value="UniProtKB-UniRule"/>
</dbReference>
<reference evidence="10" key="2">
    <citation type="submission" date="2021-03" db="UniProtKB">
        <authorList>
            <consortium name="EnsemblPlants"/>
        </authorList>
    </citation>
    <scope>IDENTIFICATION</scope>
</reference>
<dbReference type="GO" id="GO:0008233">
    <property type="term" value="F:peptidase activity"/>
    <property type="evidence" value="ECO:0007669"/>
    <property type="project" value="UniProtKB-UniRule"/>
</dbReference>
<keyword evidence="11" id="KW-1185">Reference proteome</keyword>
<keyword evidence="7" id="KW-0472">Membrane</keyword>
<dbReference type="AlphaFoldDB" id="A0A803P152"/>
<dbReference type="EnsemblPlants" id="evm.model.02.456">
    <property type="protein sequence ID" value="cds.evm.model.02.456"/>
    <property type="gene ID" value="evm.TU.02.456"/>
</dbReference>
<name>A0A803P152_CANSA</name>
<dbReference type="Gramene" id="evm.model.02.456">
    <property type="protein sequence ID" value="cds.evm.model.02.456"/>
    <property type="gene ID" value="evm.TU.02.456"/>
</dbReference>
<evidence type="ECO:0000256" key="7">
    <source>
        <dbReference type="ARBA" id="ARBA00023136"/>
    </source>
</evidence>
<dbReference type="Pfam" id="PF06703">
    <property type="entry name" value="SPC25"/>
    <property type="match status" value="1"/>
</dbReference>
<sequence length="287" mass="32473">MRSSPGIAKPPYKFVRINLFENPMKMTLLRPEIAHVPIGRVTNTHQYYVDTWDAPIEYQRSRCFRIIPWKNIKRLSHFMAPGTILNSNGEQQASASLEPRRLGANRDCGLALKWLDQDFEVSDFNLFVDAGINEDNSCMGLRAVVIDRDGVILCSDKKPETAPTPPKTPKKTNLLDHHSIKHMLDESVSELIIYTKEKNAILFTYPPVGSFTSTGLEISSKLPRFSDMYTLTIASADPKSISANEPVELTKSVTKWFTKDGVLVEGLFWKDVEALIDQYAKEPKKNK</sequence>
<protein>
    <recommendedName>
        <fullName evidence="3 9">Signal peptidase complex subunit 2</fullName>
    </recommendedName>
</protein>
<proteinExistence type="inferred from homology"/>
<evidence type="ECO:0000256" key="3">
    <source>
        <dbReference type="ARBA" id="ARBA00017057"/>
    </source>
</evidence>
<dbReference type="GO" id="GO:0045047">
    <property type="term" value="P:protein targeting to ER"/>
    <property type="evidence" value="ECO:0007669"/>
    <property type="project" value="TreeGrafter"/>
</dbReference>
<keyword evidence="6" id="KW-1133">Transmembrane helix</keyword>
<evidence type="ECO:0000256" key="8">
    <source>
        <dbReference type="ARBA" id="ARBA00045608"/>
    </source>
</evidence>
<dbReference type="GO" id="GO:0006465">
    <property type="term" value="P:signal peptide processing"/>
    <property type="evidence" value="ECO:0007669"/>
    <property type="project" value="UniProtKB-UniRule"/>
</dbReference>
<dbReference type="InterPro" id="IPR009582">
    <property type="entry name" value="Spc2/SPCS2"/>
</dbReference>
<evidence type="ECO:0000256" key="5">
    <source>
        <dbReference type="ARBA" id="ARBA00022824"/>
    </source>
</evidence>
<evidence type="ECO:0000256" key="6">
    <source>
        <dbReference type="ARBA" id="ARBA00022989"/>
    </source>
</evidence>
<accession>A0A803P152</accession>
<organism evidence="10 11">
    <name type="scientific">Cannabis sativa</name>
    <name type="common">Hemp</name>
    <name type="synonym">Marijuana</name>
    <dbReference type="NCBI Taxonomy" id="3483"/>
    <lineage>
        <taxon>Eukaryota</taxon>
        <taxon>Viridiplantae</taxon>
        <taxon>Streptophyta</taxon>
        <taxon>Embryophyta</taxon>
        <taxon>Tracheophyta</taxon>
        <taxon>Spermatophyta</taxon>
        <taxon>Magnoliopsida</taxon>
        <taxon>eudicotyledons</taxon>
        <taxon>Gunneridae</taxon>
        <taxon>Pentapetalae</taxon>
        <taxon>rosids</taxon>
        <taxon>fabids</taxon>
        <taxon>Rosales</taxon>
        <taxon>Cannabaceae</taxon>
        <taxon>Cannabis</taxon>
    </lineage>
</organism>
<comment type="similarity">
    <text evidence="2 9">Belongs to the SPCS2 family.</text>
</comment>
<evidence type="ECO:0000256" key="2">
    <source>
        <dbReference type="ARBA" id="ARBA00007324"/>
    </source>
</evidence>
<keyword evidence="4" id="KW-0812">Transmembrane</keyword>
<evidence type="ECO:0000313" key="11">
    <source>
        <dbReference type="Proteomes" id="UP000596661"/>
    </source>
</evidence>
<keyword evidence="5 9" id="KW-0256">Endoplasmic reticulum</keyword>
<dbReference type="Proteomes" id="UP000596661">
    <property type="component" value="Chromosome 2"/>
</dbReference>
<evidence type="ECO:0000256" key="4">
    <source>
        <dbReference type="ARBA" id="ARBA00022692"/>
    </source>
</evidence>
<evidence type="ECO:0000256" key="1">
    <source>
        <dbReference type="ARBA" id="ARBA00004477"/>
    </source>
</evidence>